<dbReference type="Proteomes" id="UP000319715">
    <property type="component" value="Unassembled WGS sequence"/>
</dbReference>
<dbReference type="Gene3D" id="3.10.450.530">
    <property type="entry name" value="Ribonuclease toxin, BrnT, of type II toxin-antitoxin system"/>
    <property type="match status" value="1"/>
</dbReference>
<dbReference type="InterPro" id="IPR007460">
    <property type="entry name" value="BrnT_toxin"/>
</dbReference>
<sequence>MQTEPEFEWDTTKAETNFRKHGIRFEVAARVFEDPFHLSVQDRYENGEYRWQTIGNVMGHVVILVAHTVRFETDVERIRIISARHATRIERRRYEQSQV</sequence>
<dbReference type="Pfam" id="PF04365">
    <property type="entry name" value="BrnT_toxin"/>
    <property type="match status" value="1"/>
</dbReference>
<organism evidence="1 2">
    <name type="scientific">Pantoea dispersa</name>
    <dbReference type="NCBI Taxonomy" id="59814"/>
    <lineage>
        <taxon>Bacteria</taxon>
        <taxon>Pseudomonadati</taxon>
        <taxon>Pseudomonadota</taxon>
        <taxon>Gammaproteobacteria</taxon>
        <taxon>Enterobacterales</taxon>
        <taxon>Erwiniaceae</taxon>
        <taxon>Pantoea</taxon>
    </lineage>
</organism>
<dbReference type="GeneID" id="67453522"/>
<dbReference type="RefSeq" id="WP_058771045.1">
    <property type="nucleotide sequence ID" value="NZ_CP082346.1"/>
</dbReference>
<protein>
    <submittedName>
        <fullName evidence="1">BrnT family toxin</fullName>
    </submittedName>
</protein>
<dbReference type="InterPro" id="IPR038573">
    <property type="entry name" value="BrnT_sf"/>
</dbReference>
<name>A0ABY2ZS46_9GAMM</name>
<dbReference type="EMBL" id="VICF01000013">
    <property type="protein sequence ID" value="TQC64305.1"/>
    <property type="molecule type" value="Genomic_DNA"/>
</dbReference>
<comment type="caution">
    <text evidence="1">The sequence shown here is derived from an EMBL/GenBank/DDBJ whole genome shotgun (WGS) entry which is preliminary data.</text>
</comment>
<evidence type="ECO:0000313" key="2">
    <source>
        <dbReference type="Proteomes" id="UP000319715"/>
    </source>
</evidence>
<accession>A0ABY2ZS46</accession>
<gene>
    <name evidence="1" type="ORF">FK492_22440</name>
</gene>
<keyword evidence="2" id="KW-1185">Reference proteome</keyword>
<reference evidence="1 2" key="1">
    <citation type="submission" date="2019-06" db="EMBL/GenBank/DDBJ databases">
        <title>Pantoea dispersa Assembly.</title>
        <authorList>
            <person name="Wang J."/>
        </authorList>
    </citation>
    <scope>NUCLEOTIDE SEQUENCE [LARGE SCALE GENOMIC DNA]</scope>
    <source>
        <strain evidence="2">bio</strain>
    </source>
</reference>
<proteinExistence type="predicted"/>
<evidence type="ECO:0000313" key="1">
    <source>
        <dbReference type="EMBL" id="TQC64305.1"/>
    </source>
</evidence>